<proteinExistence type="predicted"/>
<evidence type="ECO:0000313" key="2">
    <source>
        <dbReference type="EMBL" id="MRI68727.1"/>
    </source>
</evidence>
<feature type="chain" id="PRO_5027087100" description="DUF4879 domain-containing protein" evidence="1">
    <location>
        <begin position="28"/>
        <end position="151"/>
    </location>
</feature>
<comment type="caution">
    <text evidence="2">The sequence shown here is derived from an EMBL/GenBank/DDBJ whole genome shotgun (WGS) entry which is preliminary data.</text>
</comment>
<sequence>MQMLGKALLTSCVLIIGFFLFTSEVDASEQTTPQIKEDIISVQSTNYIKEGNSSIRKLDSKRIGSNCNTSSYSSVQKITCTINLQVKNKSTGQWVNTGNSKRFVDNSSSYVSGSVHFTIVKGYEYRIRTVHSITHNSSYESLISVTPGLKF</sequence>
<dbReference type="Pfam" id="PF19644">
    <property type="entry name" value="DUF6147"/>
    <property type="match status" value="1"/>
</dbReference>
<feature type="signal peptide" evidence="1">
    <location>
        <begin position="1"/>
        <end position="27"/>
    </location>
</feature>
<evidence type="ECO:0008006" key="4">
    <source>
        <dbReference type="Google" id="ProtNLM"/>
    </source>
</evidence>
<accession>A0A6N7R660</accession>
<evidence type="ECO:0000313" key="3">
    <source>
        <dbReference type="Proteomes" id="UP000435187"/>
    </source>
</evidence>
<dbReference type="AlphaFoldDB" id="A0A6N7R660"/>
<keyword evidence="3" id="KW-1185">Reference proteome</keyword>
<gene>
    <name evidence="2" type="ORF">GH885_20700</name>
</gene>
<dbReference type="EMBL" id="WJEE01000092">
    <property type="protein sequence ID" value="MRI68727.1"/>
    <property type="molecule type" value="Genomic_DNA"/>
</dbReference>
<organism evidence="2 3">
    <name type="scientific">Gracilibacillus thailandensis</name>
    <dbReference type="NCBI Taxonomy" id="563735"/>
    <lineage>
        <taxon>Bacteria</taxon>
        <taxon>Bacillati</taxon>
        <taxon>Bacillota</taxon>
        <taxon>Bacilli</taxon>
        <taxon>Bacillales</taxon>
        <taxon>Bacillaceae</taxon>
        <taxon>Gracilibacillus</taxon>
    </lineage>
</organism>
<keyword evidence="1" id="KW-0732">Signal</keyword>
<protein>
    <recommendedName>
        <fullName evidence="4">DUF4879 domain-containing protein</fullName>
    </recommendedName>
</protein>
<evidence type="ECO:0000256" key="1">
    <source>
        <dbReference type="SAM" id="SignalP"/>
    </source>
</evidence>
<dbReference type="InterPro" id="IPR046145">
    <property type="entry name" value="DUF6147"/>
</dbReference>
<dbReference type="RefSeq" id="WP_153837166.1">
    <property type="nucleotide sequence ID" value="NZ_JBHUMW010000034.1"/>
</dbReference>
<name>A0A6N7R660_9BACI</name>
<dbReference type="Proteomes" id="UP000435187">
    <property type="component" value="Unassembled WGS sequence"/>
</dbReference>
<reference evidence="2 3" key="1">
    <citation type="submission" date="2019-10" db="EMBL/GenBank/DDBJ databases">
        <title>Gracilibacillus salitolerans sp. nov., a moderate halophile isolated from a saline soil in northwest China.</title>
        <authorList>
            <person name="Gan L."/>
        </authorList>
    </citation>
    <scope>NUCLEOTIDE SEQUENCE [LARGE SCALE GENOMIC DNA]</scope>
    <source>
        <strain evidence="2 3">TP2-8</strain>
    </source>
</reference>